<dbReference type="SUPFAM" id="SSF52283">
    <property type="entry name" value="Formate/glycerate dehydrogenase catalytic domain-like"/>
    <property type="match status" value="1"/>
</dbReference>
<dbReference type="SUPFAM" id="SSF51735">
    <property type="entry name" value="NAD(P)-binding Rossmann-fold domains"/>
    <property type="match status" value="1"/>
</dbReference>
<feature type="domain" description="D-isomer specific 2-hydroxyacid dehydrogenase catalytic" evidence="5">
    <location>
        <begin position="83"/>
        <end position="372"/>
    </location>
</feature>
<dbReference type="InterPro" id="IPR006140">
    <property type="entry name" value="D-isomer_DH_NAD-bd"/>
</dbReference>
<evidence type="ECO:0000256" key="2">
    <source>
        <dbReference type="ARBA" id="ARBA00023002"/>
    </source>
</evidence>
<evidence type="ECO:0000313" key="7">
    <source>
        <dbReference type="EMBL" id="PTM54938.1"/>
    </source>
</evidence>
<evidence type="ECO:0000259" key="5">
    <source>
        <dbReference type="Pfam" id="PF00389"/>
    </source>
</evidence>
<accession>A0A2T4Z2F4</accession>
<evidence type="ECO:0000256" key="1">
    <source>
        <dbReference type="ARBA" id="ARBA00005854"/>
    </source>
</evidence>
<evidence type="ECO:0000256" key="3">
    <source>
        <dbReference type="ARBA" id="ARBA00023027"/>
    </source>
</evidence>
<keyword evidence="2 4" id="KW-0560">Oxidoreductase</keyword>
<protein>
    <submittedName>
        <fullName evidence="7">Phosphoglycerate dehydrogenase-like enzyme</fullName>
    </submittedName>
</protein>
<dbReference type="PANTHER" id="PTHR43333:SF1">
    <property type="entry name" value="D-ISOMER SPECIFIC 2-HYDROXYACID DEHYDROGENASE NAD-BINDING DOMAIN-CONTAINING PROTEIN"/>
    <property type="match status" value="1"/>
</dbReference>
<dbReference type="InterPro" id="IPR006139">
    <property type="entry name" value="D-isomer_2_OHA_DH_cat_dom"/>
</dbReference>
<keyword evidence="8" id="KW-1185">Reference proteome</keyword>
<dbReference type="AlphaFoldDB" id="A0A2T4Z2F4"/>
<dbReference type="InterPro" id="IPR036291">
    <property type="entry name" value="NAD(P)-bd_dom_sf"/>
</dbReference>
<comment type="similarity">
    <text evidence="1 4">Belongs to the D-isomer specific 2-hydroxyacid dehydrogenase family.</text>
</comment>
<dbReference type="GO" id="GO:0016616">
    <property type="term" value="F:oxidoreductase activity, acting on the CH-OH group of donors, NAD or NADP as acceptor"/>
    <property type="evidence" value="ECO:0007669"/>
    <property type="project" value="InterPro"/>
</dbReference>
<dbReference type="PANTHER" id="PTHR43333">
    <property type="entry name" value="2-HACID_DH_C DOMAIN-CONTAINING PROTEIN"/>
    <property type="match status" value="1"/>
</dbReference>
<dbReference type="CDD" id="cd05300">
    <property type="entry name" value="2-Hacid_dh_1"/>
    <property type="match status" value="1"/>
</dbReference>
<evidence type="ECO:0000259" key="6">
    <source>
        <dbReference type="Pfam" id="PF02826"/>
    </source>
</evidence>
<dbReference type="Gene3D" id="3.40.50.720">
    <property type="entry name" value="NAD(P)-binding Rossmann-like Domain"/>
    <property type="match status" value="2"/>
</dbReference>
<name>A0A2T4Z2F4_9HYPH</name>
<proteinExistence type="inferred from homology"/>
<feature type="domain" description="D-isomer specific 2-hydroxyacid dehydrogenase NAD-binding" evidence="6">
    <location>
        <begin position="163"/>
        <end position="343"/>
    </location>
</feature>
<keyword evidence="3" id="KW-0520">NAD</keyword>
<dbReference type="Pfam" id="PF02826">
    <property type="entry name" value="2-Hacid_dh_C"/>
    <property type="match status" value="1"/>
</dbReference>
<evidence type="ECO:0000256" key="4">
    <source>
        <dbReference type="RuleBase" id="RU003719"/>
    </source>
</evidence>
<comment type="caution">
    <text evidence="7">The sequence shown here is derived from an EMBL/GenBank/DDBJ whole genome shotgun (WGS) entry which is preliminary data.</text>
</comment>
<reference evidence="7 8" key="1">
    <citation type="submission" date="2018-04" db="EMBL/GenBank/DDBJ databases">
        <title>Genomic Encyclopedia of Archaeal and Bacterial Type Strains, Phase II (KMG-II): from individual species to whole genera.</title>
        <authorList>
            <person name="Goeker M."/>
        </authorList>
    </citation>
    <scope>NUCLEOTIDE SEQUENCE [LARGE SCALE GENOMIC DNA]</scope>
    <source>
        <strain evidence="7 8">DSM 25521</strain>
    </source>
</reference>
<dbReference type="FunFam" id="3.40.50.720:FF:000203">
    <property type="entry name" value="D-3-phosphoglycerate dehydrogenase (SerA)"/>
    <property type="match status" value="1"/>
</dbReference>
<organism evidence="7 8">
    <name type="scientific">Phreatobacter oligotrophus</name>
    <dbReference type="NCBI Taxonomy" id="1122261"/>
    <lineage>
        <taxon>Bacteria</taxon>
        <taxon>Pseudomonadati</taxon>
        <taxon>Pseudomonadota</taxon>
        <taxon>Alphaproteobacteria</taxon>
        <taxon>Hyphomicrobiales</taxon>
        <taxon>Phreatobacteraceae</taxon>
        <taxon>Phreatobacter</taxon>
    </lineage>
</organism>
<dbReference type="Pfam" id="PF00389">
    <property type="entry name" value="2-Hacid_dh"/>
    <property type="match status" value="1"/>
</dbReference>
<evidence type="ECO:0000313" key="8">
    <source>
        <dbReference type="Proteomes" id="UP000241808"/>
    </source>
</evidence>
<gene>
    <name evidence="7" type="ORF">C8P69_10588</name>
</gene>
<dbReference type="Proteomes" id="UP000241808">
    <property type="component" value="Unassembled WGS sequence"/>
</dbReference>
<dbReference type="EMBL" id="PZZL01000005">
    <property type="protein sequence ID" value="PTM54938.1"/>
    <property type="molecule type" value="Genomic_DNA"/>
</dbReference>
<sequence length="375" mass="39673">MVAGRARGAHEASKAHAVLWTGYASHGPAAPHPIAMGAAIGKIGAFVAPGSAMTALPPLSDITIGFGHSAYQLGAEFARRNTGIRFEEFRSAADFHARIDAFDVVCVSAFWRNAPIEKAGKLRFIQSVSAGIDVFGLDALKAKGIRLASAQGANAIAVAEHAMGLTLALSRMIHTARDNQARKHWRGMISDPLAREDELAAKTMLIIGLGGIGGRLARFAKAFDMRVVGLKRDTSVRVENVDALVGPADLDRALGEADIVVLTCPLTPETEGLINAQRLKAMKPTAHLINCARGKVVDEDALIAALQAGTIAAAGLDVTREEPLPEASPLWTMENVLITPHTGGETASYERRVVDVLVENLGRLGRGEPLKNGIV</sequence>
<dbReference type="GO" id="GO:0051287">
    <property type="term" value="F:NAD binding"/>
    <property type="evidence" value="ECO:0007669"/>
    <property type="project" value="InterPro"/>
</dbReference>